<dbReference type="AlphaFoldDB" id="A0AAV3NX28"/>
<comment type="caution">
    <text evidence="9">The sequence shown here is derived from an EMBL/GenBank/DDBJ whole genome shotgun (WGS) entry which is preliminary data.</text>
</comment>
<evidence type="ECO:0000313" key="10">
    <source>
        <dbReference type="Proteomes" id="UP001454036"/>
    </source>
</evidence>
<dbReference type="GO" id="GO:0050660">
    <property type="term" value="F:flavin adenine dinucleotide binding"/>
    <property type="evidence" value="ECO:0007669"/>
    <property type="project" value="InterPro"/>
</dbReference>
<dbReference type="InterPro" id="IPR050346">
    <property type="entry name" value="FMO-like"/>
</dbReference>
<dbReference type="FunFam" id="3.50.50.60:FF:000138">
    <property type="entry name" value="Flavin-containing monooxygenase"/>
    <property type="match status" value="1"/>
</dbReference>
<dbReference type="GO" id="GO:0004499">
    <property type="term" value="F:N,N-dimethylaniline monooxygenase activity"/>
    <property type="evidence" value="ECO:0007669"/>
    <property type="project" value="InterPro"/>
</dbReference>
<dbReference type="InterPro" id="IPR000960">
    <property type="entry name" value="Flavin_mOase"/>
</dbReference>
<dbReference type="InterPro" id="IPR036188">
    <property type="entry name" value="FAD/NAD-bd_sf"/>
</dbReference>
<keyword evidence="6 8" id="KW-0560">Oxidoreductase</keyword>
<dbReference type="PIRSF" id="PIRSF000332">
    <property type="entry name" value="FMO"/>
    <property type="match status" value="1"/>
</dbReference>
<evidence type="ECO:0000256" key="3">
    <source>
        <dbReference type="ARBA" id="ARBA00022630"/>
    </source>
</evidence>
<name>A0AAV3NX28_LITER</name>
<evidence type="ECO:0000256" key="4">
    <source>
        <dbReference type="ARBA" id="ARBA00022827"/>
    </source>
</evidence>
<comment type="similarity">
    <text evidence="2 8">Belongs to the FMO family.</text>
</comment>
<keyword evidence="3 8" id="KW-0285">Flavoprotein</keyword>
<dbReference type="Proteomes" id="UP001454036">
    <property type="component" value="Unassembled WGS sequence"/>
</dbReference>
<dbReference type="EC" id="1.-.-.-" evidence="8"/>
<sequence length="425" mass="47577">MAKSLKVAVIGAGPAGLVAARELQREGHQVVVYEKASRLGGIWVYDANVESDLLGIDPNRKIVQSGLYHSLRTNLPRDLMSFSDYPFAIRENGDSRNFPKHEEVLWFLEKFAEEFRLIGLMRFETEVVRVEQVGGGGDAMGGEWVVESRNGGSLKEEVFEAVVVCNGHFSQPRIAKLQGGEKWPGKQIHSRNYRVPETFRDEVVVMIGSGPSAQDIAKEILIAAKHVHISSRDPKVKISTPKDNTPNFLLHPNVRCVSEDGQVTFEDGVSIHADTILHCTGYKYAFPFLKTNGTVTIDDNRVGPLYKHTFPPQLAPTLSFVGIPAVAVLFQMLESQAKWVAKVLSGKLVLPTKEEMLDDTEEFYNQMEEAGIPKHRTHYLDPFKFDYVDWLASEIGEPPVDDRLKDLFRVCIAMIVNDKNGVTRD</sequence>
<gene>
    <name evidence="9" type="ORF">LIER_04467</name>
</gene>
<evidence type="ECO:0000256" key="1">
    <source>
        <dbReference type="ARBA" id="ARBA00001974"/>
    </source>
</evidence>
<evidence type="ECO:0000256" key="2">
    <source>
        <dbReference type="ARBA" id="ARBA00009183"/>
    </source>
</evidence>
<evidence type="ECO:0000256" key="7">
    <source>
        <dbReference type="ARBA" id="ARBA00023033"/>
    </source>
</evidence>
<dbReference type="InterPro" id="IPR020946">
    <property type="entry name" value="Flavin_mOase-like"/>
</dbReference>
<dbReference type="GO" id="GO:0050661">
    <property type="term" value="F:NADP binding"/>
    <property type="evidence" value="ECO:0007669"/>
    <property type="project" value="InterPro"/>
</dbReference>
<dbReference type="Gene3D" id="3.50.50.60">
    <property type="entry name" value="FAD/NAD(P)-binding domain"/>
    <property type="match status" value="2"/>
</dbReference>
<dbReference type="PRINTS" id="PR00370">
    <property type="entry name" value="FMOXYGENASE"/>
</dbReference>
<keyword evidence="10" id="KW-1185">Reference proteome</keyword>
<evidence type="ECO:0000256" key="8">
    <source>
        <dbReference type="RuleBase" id="RU361177"/>
    </source>
</evidence>
<organism evidence="9 10">
    <name type="scientific">Lithospermum erythrorhizon</name>
    <name type="common">Purple gromwell</name>
    <name type="synonym">Lithospermum officinale var. erythrorhizon</name>
    <dbReference type="NCBI Taxonomy" id="34254"/>
    <lineage>
        <taxon>Eukaryota</taxon>
        <taxon>Viridiplantae</taxon>
        <taxon>Streptophyta</taxon>
        <taxon>Embryophyta</taxon>
        <taxon>Tracheophyta</taxon>
        <taxon>Spermatophyta</taxon>
        <taxon>Magnoliopsida</taxon>
        <taxon>eudicotyledons</taxon>
        <taxon>Gunneridae</taxon>
        <taxon>Pentapetalae</taxon>
        <taxon>asterids</taxon>
        <taxon>lamiids</taxon>
        <taxon>Boraginales</taxon>
        <taxon>Boraginaceae</taxon>
        <taxon>Boraginoideae</taxon>
        <taxon>Lithospermeae</taxon>
        <taxon>Lithospermum</taxon>
    </lineage>
</organism>
<evidence type="ECO:0000256" key="6">
    <source>
        <dbReference type="ARBA" id="ARBA00023002"/>
    </source>
</evidence>
<dbReference type="EMBL" id="BAABME010000574">
    <property type="protein sequence ID" value="GAA0143889.1"/>
    <property type="molecule type" value="Genomic_DNA"/>
</dbReference>
<comment type="cofactor">
    <cofactor evidence="1 8">
        <name>FAD</name>
        <dbReference type="ChEBI" id="CHEBI:57692"/>
    </cofactor>
</comment>
<proteinExistence type="inferred from homology"/>
<evidence type="ECO:0000256" key="5">
    <source>
        <dbReference type="ARBA" id="ARBA00022857"/>
    </source>
</evidence>
<dbReference type="PANTHER" id="PTHR23023">
    <property type="entry name" value="DIMETHYLANILINE MONOOXYGENASE"/>
    <property type="match status" value="1"/>
</dbReference>
<protein>
    <recommendedName>
        <fullName evidence="8">Flavin-containing monooxygenase</fullName>
        <ecNumber evidence="8">1.-.-.-</ecNumber>
    </recommendedName>
</protein>
<accession>A0AAV3NX28</accession>
<keyword evidence="7 8" id="KW-0503">Monooxygenase</keyword>
<reference evidence="9 10" key="1">
    <citation type="submission" date="2024-01" db="EMBL/GenBank/DDBJ databases">
        <title>The complete chloroplast genome sequence of Lithospermum erythrorhizon: insights into the phylogenetic relationship among Boraginaceae species and the maternal lineages of purple gromwells.</title>
        <authorList>
            <person name="Okada T."/>
            <person name="Watanabe K."/>
        </authorList>
    </citation>
    <scope>NUCLEOTIDE SEQUENCE [LARGE SCALE GENOMIC DNA]</scope>
</reference>
<evidence type="ECO:0000313" key="9">
    <source>
        <dbReference type="EMBL" id="GAA0143889.1"/>
    </source>
</evidence>
<keyword evidence="4 8" id="KW-0274">FAD</keyword>
<dbReference type="SUPFAM" id="SSF51905">
    <property type="entry name" value="FAD/NAD(P)-binding domain"/>
    <property type="match status" value="2"/>
</dbReference>
<dbReference type="Pfam" id="PF00743">
    <property type="entry name" value="FMO-like"/>
    <property type="match status" value="2"/>
</dbReference>
<keyword evidence="5" id="KW-0521">NADP</keyword>